<dbReference type="Pfam" id="PF00176">
    <property type="entry name" value="SNF2-rel_dom"/>
    <property type="match status" value="1"/>
</dbReference>
<keyword evidence="8" id="KW-1185">Reference proteome</keyword>
<evidence type="ECO:0000256" key="1">
    <source>
        <dbReference type="ARBA" id="ARBA00022741"/>
    </source>
</evidence>
<dbReference type="Proteomes" id="UP000693970">
    <property type="component" value="Unassembled WGS sequence"/>
</dbReference>
<feature type="compositionally biased region" description="Low complexity" evidence="5">
    <location>
        <begin position="78"/>
        <end position="96"/>
    </location>
</feature>
<dbReference type="GO" id="GO:0005634">
    <property type="term" value="C:nucleus"/>
    <property type="evidence" value="ECO:0007669"/>
    <property type="project" value="TreeGrafter"/>
</dbReference>
<dbReference type="PANTHER" id="PTHR45626:SF17">
    <property type="entry name" value="HELICASE-LIKE TRANSCRIPTION FACTOR"/>
    <property type="match status" value="1"/>
</dbReference>
<dbReference type="OrthoDB" id="423221at2759"/>
<sequence>MPKKKQQKRNKPVAWASIGTRVKKFFEGYEQYYGGQVESFDPSSGFYLIKYDDGDSEEVDEEELQTIVVQVVSDANNTITATTSDSCSDSPSSMTSSRKDHAKDTKQPDFVISSRGRRRNRVSYVEDFLDYDESEGRRTASRPTKKQRRRPTVDDDDNDDEASLADSAEEEDEDMEGELGSEDDFDDFPPKKTSNRSRGSNMRKDGGEKLTKTSKMKTKAKNRDDGNGDEEGDGNDRVSMAESFQPLSTPLFWNMSLDEIKQKHEYLDPCGMEATDDVIDHLVGEQVLKIGNLLERALIEDNSVDGTLGSEKRPLNLGTACSGTDAPALALTIVQEQMDRYGMKAKLHYDHKFSCEKEPFKQAYLAMNFSSVLFPDIVKLTDENPRDVYGRIQPVPKSNTFVAGTSCKNFSLLHSTKRLDIEDKGCSGETFLAAVEFLLKEQPDFAIFENVIGAPWEKMQEYVSGKVALKTVNQKKKAIQATRKEDEQTKELTFELQKNGDIMVTAVPLQVGVRCGAIVAGFLKGSNLSPATWPKTGMRTCSLGELIKAGKADSKSDHLVFEMPCTYCTCIAKVDTKNYGLPQTRMRTYMFVWKADKHGDYDDNLGIYWQAIVKHLESPVKHSLEAFILNPDHDNIRVFREALRGPPGRHTKRSIFQEPDFYTSGNANVRHNTIAREKSGMDLTRATTQSGAFGKKQVPPHYWLEYLDCQPQRQLDMIDILHASAARDAESHDSHHSSFFWNISQNVSKEKHRTAVPGIAGCISPGGEFFVTNLGRPLLGCEKLLLQGIPYFRLLLGNETEVQLGDLAGNAMSLTVVCATLLAAVGCRQLRKEHPKAKDAKDIKELIKFLETEAGSDHFSKGVVIPKCNPDFSDVKDAGTAFYTMASLGFEAVQSSVWCTCETSGRNSDATHFLCCSVCRVSCCASCLGSHTGYQMDTHTSVDTKLTRQQHNLGNFLTKLRDVAPASLVFSQESMTFLANLKYGNHHKTSHMPSVRKVNDVHGVKELHKFSFNLQKIQRQRRKWVLYYNARDNNGVGEVVASFVITVGEIATETNTCDKPPRIGLRGDLISYLPAKMAPLVSGTMQPCAVLILEQGSKHHVWRALDADSMVSLRILGTSPEPSFRVELGLLEQACQQLHDNAFKGSQAKYFKKSQKIGEERRWVYAENWKEWPGVLSLSCKDYPFVDGTYRRVGCRQTLNQSALWVRTGQENALYIIIKPNVGRTGPDVALVSSSMSPDDFSEVILTLPSSWQPCDALQKPEKILTARKANWIDAPIIQCHVAALTATIESTVDLPDFLTLQGLSQAQVNMLYPFTTKESKIRLSVHGGVESQKIIRSFNYLCVPSILRHAAKSAILSHLLSPEADWITLAKKEGDPQFGFCEDTLPPRPAENWVRDDERETWVRSSSPEDSREFHRRLQQAPTTFEFLLDKLQGALYIRCYPQVAAHHAANFLLGGRGMPMDDGKLKVQYRIADATLQSDPSYTPFKVFPCTSEDPTLIPLKAPYTLYERQQKVVTKMSLIESGKISFEEIEMVQHDMPGSTGFTLIAKASRQRQIAGGVIADAIGAGKTVVSIAMILQGLEKARTSRCIPHKSGATLVAVPSGLINQWNSEIDKFTTGLNVLCIHDLSKLKNTSVKQIVEADVVVAPVDIVESKAYTENLSNKSGQPVPEIPKDIGQKERAGVRGVWIPASSRDPFGMGATTEMKNQRKREHSAFFTFTYLQAIESIRQKNFKPTDKGIPIEYFEWERVIVDEIHECLMAEKDYLELDWFKEKNRRASRELLGIAEKSVAKRPLVFRRAIFGLTGTPLLDNSDRVIELANLIGCTYIIGLASHWRKLERESRRDIFLQQFLEPRQSREIRKAIYSKCQQYLKVACCRNTTEKELEGIEKVEQTVQFQMTAEEKDAYIASQHGLDKSARGLGVRPENFDPTAGHDISKFLKQNASSPSRGKALVATVRSILEKDPTTKIIVFADGRIGAGHMVQKYLEESGLGCTCLDSSYGADVELQNELISCYQRADVTEEDKARPRTLVLHFEHAAGLNLQSECFNLILYTPLYVGDGGITGDPVFDASTEQQAIGRVYRPGQMRPEVYVHRLEMQGPNGEECLDGYLIRRNTMKATLDATTNAAEEIDECRDE</sequence>
<protein>
    <submittedName>
        <fullName evidence="7">SNF2 family helicase</fullName>
    </submittedName>
</protein>
<dbReference type="InterPro" id="IPR047365">
    <property type="entry name" value="Tudor_AtPTM-like"/>
</dbReference>
<dbReference type="SMART" id="SM00487">
    <property type="entry name" value="DEXDc"/>
    <property type="match status" value="1"/>
</dbReference>
<proteinExistence type="predicted"/>
<feature type="compositionally biased region" description="Basic and acidic residues" evidence="5">
    <location>
        <begin position="202"/>
        <end position="211"/>
    </location>
</feature>
<dbReference type="GO" id="GO:0005524">
    <property type="term" value="F:ATP binding"/>
    <property type="evidence" value="ECO:0007669"/>
    <property type="project" value="UniProtKB-KW"/>
</dbReference>
<evidence type="ECO:0000259" key="6">
    <source>
        <dbReference type="SMART" id="SM00487"/>
    </source>
</evidence>
<dbReference type="GO" id="GO:0008094">
    <property type="term" value="F:ATP-dependent activity, acting on DNA"/>
    <property type="evidence" value="ECO:0007669"/>
    <property type="project" value="TreeGrafter"/>
</dbReference>
<evidence type="ECO:0000256" key="4">
    <source>
        <dbReference type="ARBA" id="ARBA00022840"/>
    </source>
</evidence>
<dbReference type="EMBL" id="JAGRRH010000002">
    <property type="protein sequence ID" value="KAG7373080.1"/>
    <property type="molecule type" value="Genomic_DNA"/>
</dbReference>
<dbReference type="GO" id="GO:0006281">
    <property type="term" value="P:DNA repair"/>
    <property type="evidence" value="ECO:0007669"/>
    <property type="project" value="TreeGrafter"/>
</dbReference>
<evidence type="ECO:0000313" key="8">
    <source>
        <dbReference type="Proteomes" id="UP000693970"/>
    </source>
</evidence>
<dbReference type="GO" id="GO:0016787">
    <property type="term" value="F:hydrolase activity"/>
    <property type="evidence" value="ECO:0007669"/>
    <property type="project" value="UniProtKB-KW"/>
</dbReference>
<evidence type="ECO:0000256" key="5">
    <source>
        <dbReference type="SAM" id="MobiDB-lite"/>
    </source>
</evidence>
<reference evidence="7" key="1">
    <citation type="journal article" date="2021" name="Sci. Rep.">
        <title>Diploid genomic architecture of Nitzschia inconspicua, an elite biomass production diatom.</title>
        <authorList>
            <person name="Oliver A."/>
            <person name="Podell S."/>
            <person name="Pinowska A."/>
            <person name="Traller J.C."/>
            <person name="Smith S.R."/>
            <person name="McClure R."/>
            <person name="Beliaev A."/>
            <person name="Bohutskyi P."/>
            <person name="Hill E.A."/>
            <person name="Rabines A."/>
            <person name="Zheng H."/>
            <person name="Allen L.Z."/>
            <person name="Kuo A."/>
            <person name="Grigoriev I.V."/>
            <person name="Allen A.E."/>
            <person name="Hazlebeck D."/>
            <person name="Allen E.E."/>
        </authorList>
    </citation>
    <scope>NUCLEOTIDE SEQUENCE</scope>
    <source>
        <strain evidence="7">Hildebrandi</strain>
    </source>
</reference>
<accession>A0A9K3M4F5</accession>
<dbReference type="CDD" id="cd20401">
    <property type="entry name" value="Tudor_AtPTM-like"/>
    <property type="match status" value="1"/>
</dbReference>
<comment type="caution">
    <text evidence="7">The sequence shown here is derived from an EMBL/GenBank/DDBJ whole genome shotgun (WGS) entry which is preliminary data.</text>
</comment>
<dbReference type="InterPro" id="IPR050628">
    <property type="entry name" value="SNF2_RAD54_helicase_TF"/>
</dbReference>
<evidence type="ECO:0000256" key="3">
    <source>
        <dbReference type="ARBA" id="ARBA00022806"/>
    </source>
</evidence>
<keyword evidence="3 7" id="KW-0347">Helicase</keyword>
<dbReference type="InterPro" id="IPR014001">
    <property type="entry name" value="Helicase_ATP-bd"/>
</dbReference>
<dbReference type="PANTHER" id="PTHR45626">
    <property type="entry name" value="TRANSCRIPTION TERMINATION FACTOR 2-RELATED"/>
    <property type="match status" value="1"/>
</dbReference>
<feature type="domain" description="Helicase ATP-binding" evidence="6">
    <location>
        <begin position="1504"/>
        <end position="1840"/>
    </location>
</feature>
<keyword evidence="4" id="KW-0067">ATP-binding</keyword>
<organism evidence="7 8">
    <name type="scientific">Nitzschia inconspicua</name>
    <dbReference type="NCBI Taxonomy" id="303405"/>
    <lineage>
        <taxon>Eukaryota</taxon>
        <taxon>Sar</taxon>
        <taxon>Stramenopiles</taxon>
        <taxon>Ochrophyta</taxon>
        <taxon>Bacillariophyta</taxon>
        <taxon>Bacillariophyceae</taxon>
        <taxon>Bacillariophycidae</taxon>
        <taxon>Bacillariales</taxon>
        <taxon>Bacillariaceae</taxon>
        <taxon>Nitzschia</taxon>
    </lineage>
</organism>
<feature type="compositionally biased region" description="Basic and acidic residues" evidence="5">
    <location>
        <begin position="97"/>
        <end position="107"/>
    </location>
</feature>
<feature type="region of interest" description="Disordered" evidence="5">
    <location>
        <begin position="77"/>
        <end position="238"/>
    </location>
</feature>
<evidence type="ECO:0000256" key="2">
    <source>
        <dbReference type="ARBA" id="ARBA00022801"/>
    </source>
</evidence>
<name>A0A9K3M4F5_9STRA</name>
<reference evidence="7" key="2">
    <citation type="submission" date="2021-04" db="EMBL/GenBank/DDBJ databases">
        <authorList>
            <person name="Podell S."/>
        </authorList>
    </citation>
    <scope>NUCLEOTIDE SEQUENCE</scope>
    <source>
        <strain evidence="7">Hildebrandi</strain>
    </source>
</reference>
<gene>
    <name evidence="7" type="ORF">IV203_033804</name>
</gene>
<feature type="compositionally biased region" description="Basic residues" evidence="5">
    <location>
        <begin position="139"/>
        <end position="150"/>
    </location>
</feature>
<evidence type="ECO:0000313" key="7">
    <source>
        <dbReference type="EMBL" id="KAG7373080.1"/>
    </source>
</evidence>
<feature type="compositionally biased region" description="Acidic residues" evidence="5">
    <location>
        <begin position="154"/>
        <end position="187"/>
    </location>
</feature>
<keyword evidence="1" id="KW-0547">Nucleotide-binding</keyword>
<dbReference type="InterPro" id="IPR000330">
    <property type="entry name" value="SNF2_N"/>
</dbReference>
<keyword evidence="2" id="KW-0378">Hydrolase</keyword>
<dbReference type="Pfam" id="PF21743">
    <property type="entry name" value="PTM_DIR17_Tudor"/>
    <property type="match status" value="1"/>
</dbReference>
<dbReference type="GO" id="GO:0004386">
    <property type="term" value="F:helicase activity"/>
    <property type="evidence" value="ECO:0007669"/>
    <property type="project" value="UniProtKB-KW"/>
</dbReference>